<comment type="caution">
    <text evidence="14">The sequence shown here is derived from an EMBL/GenBank/DDBJ whole genome shotgun (WGS) entry which is preliminary data.</text>
</comment>
<feature type="transmembrane region" description="Helical" evidence="11">
    <location>
        <begin position="254"/>
        <end position="279"/>
    </location>
</feature>
<evidence type="ECO:0000256" key="4">
    <source>
        <dbReference type="ARBA" id="ARBA00022692"/>
    </source>
</evidence>
<dbReference type="AlphaFoldDB" id="A0A388SB33"/>
<dbReference type="InterPro" id="IPR003439">
    <property type="entry name" value="ABC_transporter-like_ATP-bd"/>
</dbReference>
<dbReference type="GO" id="GO:0015421">
    <property type="term" value="F:ABC-type oligopeptide transporter activity"/>
    <property type="evidence" value="ECO:0007669"/>
    <property type="project" value="TreeGrafter"/>
</dbReference>
<dbReference type="PANTHER" id="PTHR43394:SF1">
    <property type="entry name" value="ATP-BINDING CASSETTE SUB-FAMILY B MEMBER 10, MITOCHONDRIAL"/>
    <property type="match status" value="1"/>
</dbReference>
<dbReference type="GO" id="GO:0016887">
    <property type="term" value="F:ATP hydrolysis activity"/>
    <property type="evidence" value="ECO:0007669"/>
    <property type="project" value="InterPro"/>
</dbReference>
<dbReference type="GO" id="GO:0005886">
    <property type="term" value="C:plasma membrane"/>
    <property type="evidence" value="ECO:0007669"/>
    <property type="project" value="UniProtKB-SubCell"/>
</dbReference>
<evidence type="ECO:0000256" key="5">
    <source>
        <dbReference type="ARBA" id="ARBA00022741"/>
    </source>
</evidence>
<evidence type="ECO:0000256" key="2">
    <source>
        <dbReference type="ARBA" id="ARBA00022448"/>
    </source>
</evidence>
<dbReference type="Gene3D" id="1.20.1560.10">
    <property type="entry name" value="ABC transporter type 1, transmembrane domain"/>
    <property type="match status" value="1"/>
</dbReference>
<dbReference type="GO" id="GO:0005524">
    <property type="term" value="F:ATP binding"/>
    <property type="evidence" value="ECO:0007669"/>
    <property type="project" value="UniProtKB-KW"/>
</dbReference>
<name>A0A388SB33_9BURK</name>
<dbReference type="NCBIfam" id="TIGR02203">
    <property type="entry name" value="MsbA_lipidA"/>
    <property type="match status" value="1"/>
</dbReference>
<evidence type="ECO:0000256" key="7">
    <source>
        <dbReference type="ARBA" id="ARBA00022967"/>
    </source>
</evidence>
<evidence type="ECO:0000256" key="3">
    <source>
        <dbReference type="ARBA" id="ARBA00022475"/>
    </source>
</evidence>
<sequence length="603" mass="65948">MKSASPGRAKKRWSLADPNIVRLLKMLRPYKKWIIYAVIALAVTAGSSSLIAMLLGKLTDMGFYEHNPYVLLWAPVALLGITVLHGGSTFLSSYWLQEVSQSVMVDLRTQMMRNVLYWPESVYQKYSTGEIVSKFLYEASNALSGASSLLTLIIRDVLQIVALLAVLVWQDWRLTAVTLLLAPFIAIILRWVSRRMRQFTKMMQETMGSMSSGLFQMIDAHRMVKIYGAQEREADNFARISEEFKRLNMAQQKVAGAGTPLTQLVTMSAVSVVLVVALVQAQKGLLTMGQFTTYLSALLLLMPSIRHLSGLNGSIAKMGAAADSIYALLGEPLEDEGGKKELKSTGRIEFSHVSLRYEGAKENALTDFSLSVKPGERIALVGPSGAGKSSVIHLIPAFWHPTEGKILYDGLEQSEISLRSLRDQIALVSQEVVIFNDTIAANIAYGAPGATEEEIRRAADAASLTSLIESLPDGLQTKVGESGSKLSGGQRQRISIARAILKNAPILLLDEATSALDTESEKYIEASLAHLMKGRTVFIVAHRLSTIQNADRIVAMESGRLVESGTHSELLAKGGLYAHLYNIQFSEKSAPASAPEQEKEETA</sequence>
<dbReference type="SMART" id="SM00382">
    <property type="entry name" value="AAA"/>
    <property type="match status" value="1"/>
</dbReference>
<accession>A0A401LJI5</accession>
<evidence type="ECO:0000259" key="12">
    <source>
        <dbReference type="PROSITE" id="PS50893"/>
    </source>
</evidence>
<dbReference type="Pfam" id="PF00005">
    <property type="entry name" value="ABC_tran"/>
    <property type="match status" value="1"/>
</dbReference>
<organism evidence="14 15">
    <name type="scientific">Mesosutterella multiformis</name>
    <dbReference type="NCBI Taxonomy" id="2259133"/>
    <lineage>
        <taxon>Bacteria</taxon>
        <taxon>Pseudomonadati</taxon>
        <taxon>Pseudomonadota</taxon>
        <taxon>Betaproteobacteria</taxon>
        <taxon>Burkholderiales</taxon>
        <taxon>Sutterellaceae</taxon>
        <taxon>Mesosutterella</taxon>
    </lineage>
</organism>
<dbReference type="InterPro" id="IPR017871">
    <property type="entry name" value="ABC_transporter-like_CS"/>
</dbReference>
<dbReference type="SUPFAM" id="SSF52540">
    <property type="entry name" value="P-loop containing nucleoside triphosphate hydrolases"/>
    <property type="match status" value="1"/>
</dbReference>
<dbReference type="EMBL" id="BGZJ01000001">
    <property type="protein sequence ID" value="GBO93517.1"/>
    <property type="molecule type" value="Genomic_DNA"/>
</dbReference>
<keyword evidence="5" id="KW-0547">Nucleotide-binding</keyword>
<keyword evidence="10 11" id="KW-0472">Membrane</keyword>
<comment type="subcellular location">
    <subcellularLocation>
        <location evidence="1">Cell membrane</location>
        <topology evidence="1">Multi-pass membrane protein</topology>
    </subcellularLocation>
</comment>
<keyword evidence="3" id="KW-1003">Cell membrane</keyword>
<dbReference type="Proteomes" id="UP000266091">
    <property type="component" value="Unassembled WGS sequence"/>
</dbReference>
<keyword evidence="2" id="KW-0813">Transport</keyword>
<evidence type="ECO:0000256" key="10">
    <source>
        <dbReference type="ARBA" id="ARBA00023136"/>
    </source>
</evidence>
<dbReference type="InterPro" id="IPR011527">
    <property type="entry name" value="ABC1_TM_dom"/>
</dbReference>
<reference evidence="14 15" key="1">
    <citation type="journal article" date="2018" name="Int. J. Syst. Evol. Microbiol.">
        <title>Mesosutterella multiformis gen. nov., sp. nov., a member of the family Sutterellaceae and Sutterella megalosphaeroides sp. nov., isolated from human faeces.</title>
        <authorList>
            <person name="Sakamoto M."/>
            <person name="Ikeyama N."/>
            <person name="Kunihiro T."/>
            <person name="Iino T."/>
            <person name="Yuki M."/>
            <person name="Ohkuma M."/>
        </authorList>
    </citation>
    <scope>NUCLEOTIDE SEQUENCE [LARGE SCALE GENOMIC DNA]</scope>
    <source>
        <strain evidence="14 15">4NBBH2</strain>
    </source>
</reference>
<dbReference type="PROSITE" id="PS00211">
    <property type="entry name" value="ABC_TRANSPORTER_1"/>
    <property type="match status" value="1"/>
</dbReference>
<feature type="transmembrane region" description="Helical" evidence="11">
    <location>
        <begin position="175"/>
        <end position="193"/>
    </location>
</feature>
<dbReference type="InterPro" id="IPR036640">
    <property type="entry name" value="ABC1_TM_sf"/>
</dbReference>
<feature type="domain" description="ABC transmembrane type-1" evidence="13">
    <location>
        <begin position="37"/>
        <end position="317"/>
    </location>
</feature>
<dbReference type="GO" id="GO:0034040">
    <property type="term" value="F:ATPase-coupled lipid transmembrane transporter activity"/>
    <property type="evidence" value="ECO:0007669"/>
    <property type="project" value="InterPro"/>
</dbReference>
<gene>
    <name evidence="14" type="primary">msbA_2</name>
    <name evidence="14" type="ORF">MESMUL_08710</name>
</gene>
<keyword evidence="8 11" id="KW-1133">Transmembrane helix</keyword>
<keyword evidence="7" id="KW-1278">Translocase</keyword>
<feature type="transmembrane region" description="Helical" evidence="11">
    <location>
        <begin position="33"/>
        <end position="55"/>
    </location>
</feature>
<dbReference type="InterPro" id="IPR027417">
    <property type="entry name" value="P-loop_NTPase"/>
</dbReference>
<evidence type="ECO:0000259" key="13">
    <source>
        <dbReference type="PROSITE" id="PS50929"/>
    </source>
</evidence>
<protein>
    <submittedName>
        <fullName evidence="14">Lipid A export ATP-binding/permease protein MsbA</fullName>
    </submittedName>
</protein>
<keyword evidence="15" id="KW-1185">Reference proteome</keyword>
<dbReference type="Gene3D" id="3.40.50.300">
    <property type="entry name" value="P-loop containing nucleotide triphosphate hydrolases"/>
    <property type="match status" value="1"/>
</dbReference>
<evidence type="ECO:0000256" key="8">
    <source>
        <dbReference type="ARBA" id="ARBA00022989"/>
    </source>
</evidence>
<proteinExistence type="predicted"/>
<evidence type="ECO:0000256" key="9">
    <source>
        <dbReference type="ARBA" id="ARBA00023055"/>
    </source>
</evidence>
<dbReference type="PANTHER" id="PTHR43394">
    <property type="entry name" value="ATP-DEPENDENT PERMEASE MDL1, MITOCHONDRIAL"/>
    <property type="match status" value="1"/>
</dbReference>
<dbReference type="CDD" id="cd18552">
    <property type="entry name" value="ABC_6TM_MsbA_like"/>
    <property type="match status" value="1"/>
</dbReference>
<feature type="transmembrane region" description="Helical" evidence="11">
    <location>
        <begin position="149"/>
        <end position="169"/>
    </location>
</feature>
<evidence type="ECO:0000256" key="6">
    <source>
        <dbReference type="ARBA" id="ARBA00022840"/>
    </source>
</evidence>
<dbReference type="SUPFAM" id="SSF90123">
    <property type="entry name" value="ABC transporter transmembrane region"/>
    <property type="match status" value="1"/>
</dbReference>
<dbReference type="PROSITE" id="PS50893">
    <property type="entry name" value="ABC_TRANSPORTER_2"/>
    <property type="match status" value="1"/>
</dbReference>
<dbReference type="InterPro" id="IPR003593">
    <property type="entry name" value="AAA+_ATPase"/>
</dbReference>
<evidence type="ECO:0000313" key="14">
    <source>
        <dbReference type="EMBL" id="GBO93517.1"/>
    </source>
</evidence>
<dbReference type="OrthoDB" id="8554730at2"/>
<feature type="transmembrane region" description="Helical" evidence="11">
    <location>
        <begin position="70"/>
        <end position="96"/>
    </location>
</feature>
<dbReference type="Pfam" id="PF00664">
    <property type="entry name" value="ABC_membrane"/>
    <property type="match status" value="1"/>
</dbReference>
<dbReference type="InterPro" id="IPR011917">
    <property type="entry name" value="ABC_transpr_lipidA"/>
</dbReference>
<dbReference type="PROSITE" id="PS50929">
    <property type="entry name" value="ABC_TM1F"/>
    <property type="match status" value="1"/>
</dbReference>
<accession>A0A388SB33</accession>
<keyword evidence="6 14" id="KW-0067">ATP-binding</keyword>
<evidence type="ECO:0000313" key="15">
    <source>
        <dbReference type="Proteomes" id="UP000266091"/>
    </source>
</evidence>
<keyword evidence="9" id="KW-0445">Lipid transport</keyword>
<evidence type="ECO:0000256" key="1">
    <source>
        <dbReference type="ARBA" id="ARBA00004651"/>
    </source>
</evidence>
<dbReference type="InterPro" id="IPR039421">
    <property type="entry name" value="Type_1_exporter"/>
</dbReference>
<dbReference type="FunFam" id="3.40.50.300:FF:000218">
    <property type="entry name" value="Multidrug ABC transporter ATP-binding protein"/>
    <property type="match status" value="1"/>
</dbReference>
<feature type="domain" description="ABC transporter" evidence="12">
    <location>
        <begin position="348"/>
        <end position="583"/>
    </location>
</feature>
<keyword evidence="4 11" id="KW-0812">Transmembrane</keyword>
<evidence type="ECO:0000256" key="11">
    <source>
        <dbReference type="SAM" id="Phobius"/>
    </source>
</evidence>